<proteinExistence type="predicted"/>
<reference evidence="2 3" key="1">
    <citation type="journal article" date="2015" name="Proc. Natl. Acad. Sci. U.S.A.">
        <title>The resurrection genome of Boea hygrometrica: A blueprint for survival of dehydration.</title>
        <authorList>
            <person name="Xiao L."/>
            <person name="Yang G."/>
            <person name="Zhang L."/>
            <person name="Yang X."/>
            <person name="Zhao S."/>
            <person name="Ji Z."/>
            <person name="Zhou Q."/>
            <person name="Hu M."/>
            <person name="Wang Y."/>
            <person name="Chen M."/>
            <person name="Xu Y."/>
            <person name="Jin H."/>
            <person name="Xiao X."/>
            <person name="Hu G."/>
            <person name="Bao F."/>
            <person name="Hu Y."/>
            <person name="Wan P."/>
            <person name="Li L."/>
            <person name="Deng X."/>
            <person name="Kuang T."/>
            <person name="Xiang C."/>
            <person name="Zhu J.K."/>
            <person name="Oliver M.J."/>
            <person name="He Y."/>
        </authorList>
    </citation>
    <scope>NUCLEOTIDE SEQUENCE [LARGE SCALE GENOMIC DNA]</scope>
    <source>
        <strain evidence="3">cv. XS01</strain>
    </source>
</reference>
<dbReference type="AlphaFoldDB" id="A0A2Z7BC22"/>
<feature type="region of interest" description="Disordered" evidence="1">
    <location>
        <begin position="16"/>
        <end position="43"/>
    </location>
</feature>
<evidence type="ECO:0000313" key="2">
    <source>
        <dbReference type="EMBL" id="KZV30949.1"/>
    </source>
</evidence>
<feature type="compositionally biased region" description="Polar residues" evidence="1">
    <location>
        <begin position="104"/>
        <end position="116"/>
    </location>
</feature>
<name>A0A2Z7BC22_9LAMI</name>
<dbReference type="EMBL" id="KV007770">
    <property type="protein sequence ID" value="KZV30949.1"/>
    <property type="molecule type" value="Genomic_DNA"/>
</dbReference>
<feature type="region of interest" description="Disordered" evidence="1">
    <location>
        <begin position="93"/>
        <end position="130"/>
    </location>
</feature>
<dbReference type="Proteomes" id="UP000250235">
    <property type="component" value="Unassembled WGS sequence"/>
</dbReference>
<protein>
    <submittedName>
        <fullName evidence="2">Uncharacterized protein</fullName>
    </submittedName>
</protein>
<keyword evidence="3" id="KW-1185">Reference proteome</keyword>
<feature type="compositionally biased region" description="Basic residues" evidence="1">
    <location>
        <begin position="120"/>
        <end position="130"/>
    </location>
</feature>
<accession>A0A2Z7BC22</accession>
<evidence type="ECO:0000256" key="1">
    <source>
        <dbReference type="SAM" id="MobiDB-lite"/>
    </source>
</evidence>
<gene>
    <name evidence="2" type="ORF">F511_20495</name>
</gene>
<sequence>MVHEYRKLSQTFDEVKAENNGLKNSSIESSPAQLEDTDSLQTELSKLKSENESLRLRSCELESENERLSLVMSSWNQSSVSLRKLHETQKPLNDKSGLGFIVGENSSGETSTQSNLAHDKFKKMNLSKPM</sequence>
<evidence type="ECO:0000313" key="3">
    <source>
        <dbReference type="Proteomes" id="UP000250235"/>
    </source>
</evidence>
<feature type="compositionally biased region" description="Polar residues" evidence="1">
    <location>
        <begin position="21"/>
        <end position="32"/>
    </location>
</feature>
<organism evidence="2 3">
    <name type="scientific">Dorcoceras hygrometricum</name>
    <dbReference type="NCBI Taxonomy" id="472368"/>
    <lineage>
        <taxon>Eukaryota</taxon>
        <taxon>Viridiplantae</taxon>
        <taxon>Streptophyta</taxon>
        <taxon>Embryophyta</taxon>
        <taxon>Tracheophyta</taxon>
        <taxon>Spermatophyta</taxon>
        <taxon>Magnoliopsida</taxon>
        <taxon>eudicotyledons</taxon>
        <taxon>Gunneridae</taxon>
        <taxon>Pentapetalae</taxon>
        <taxon>asterids</taxon>
        <taxon>lamiids</taxon>
        <taxon>Lamiales</taxon>
        <taxon>Gesneriaceae</taxon>
        <taxon>Didymocarpoideae</taxon>
        <taxon>Trichosporeae</taxon>
        <taxon>Loxocarpinae</taxon>
        <taxon>Dorcoceras</taxon>
    </lineage>
</organism>